<dbReference type="Proteomes" id="UP000030671">
    <property type="component" value="Unassembled WGS sequence"/>
</dbReference>
<keyword evidence="3" id="KW-1185">Reference proteome</keyword>
<evidence type="ECO:0000256" key="1">
    <source>
        <dbReference type="SAM" id="MobiDB-lite"/>
    </source>
</evidence>
<organism evidence="2 3">
    <name type="scientific">Heterobasidion irregulare (strain TC 32-1)</name>
    <dbReference type="NCBI Taxonomy" id="747525"/>
    <lineage>
        <taxon>Eukaryota</taxon>
        <taxon>Fungi</taxon>
        <taxon>Dikarya</taxon>
        <taxon>Basidiomycota</taxon>
        <taxon>Agaricomycotina</taxon>
        <taxon>Agaricomycetes</taxon>
        <taxon>Russulales</taxon>
        <taxon>Bondarzewiaceae</taxon>
        <taxon>Heterobasidion</taxon>
        <taxon>Heterobasidion annosum species complex</taxon>
    </lineage>
</organism>
<dbReference type="EMBL" id="KI925462">
    <property type="protein sequence ID" value="ETW78130.1"/>
    <property type="molecule type" value="Genomic_DNA"/>
</dbReference>
<dbReference type="KEGG" id="hir:HETIRDRAFT_107735"/>
<feature type="region of interest" description="Disordered" evidence="1">
    <location>
        <begin position="178"/>
        <end position="197"/>
    </location>
</feature>
<evidence type="ECO:0000313" key="2">
    <source>
        <dbReference type="EMBL" id="ETW78130.1"/>
    </source>
</evidence>
<gene>
    <name evidence="2" type="ORF">HETIRDRAFT_107735</name>
</gene>
<dbReference type="RefSeq" id="XP_009550129.1">
    <property type="nucleotide sequence ID" value="XM_009551834.1"/>
</dbReference>
<dbReference type="InParanoid" id="W4JYE6"/>
<accession>W4JYE6</accession>
<dbReference type="AlphaFoldDB" id="W4JYE6"/>
<proteinExistence type="predicted"/>
<reference evidence="2 3" key="1">
    <citation type="journal article" date="2012" name="New Phytol.">
        <title>Insight into trade-off between wood decay and parasitism from the genome of a fungal forest pathogen.</title>
        <authorList>
            <person name="Olson A."/>
            <person name="Aerts A."/>
            <person name="Asiegbu F."/>
            <person name="Belbahri L."/>
            <person name="Bouzid O."/>
            <person name="Broberg A."/>
            <person name="Canback B."/>
            <person name="Coutinho P.M."/>
            <person name="Cullen D."/>
            <person name="Dalman K."/>
            <person name="Deflorio G."/>
            <person name="van Diepen L.T."/>
            <person name="Dunand C."/>
            <person name="Duplessis S."/>
            <person name="Durling M."/>
            <person name="Gonthier P."/>
            <person name="Grimwood J."/>
            <person name="Fossdal C.G."/>
            <person name="Hansson D."/>
            <person name="Henrissat B."/>
            <person name="Hietala A."/>
            <person name="Himmelstrand K."/>
            <person name="Hoffmeister D."/>
            <person name="Hogberg N."/>
            <person name="James T.Y."/>
            <person name="Karlsson M."/>
            <person name="Kohler A."/>
            <person name="Kues U."/>
            <person name="Lee Y.H."/>
            <person name="Lin Y.C."/>
            <person name="Lind M."/>
            <person name="Lindquist E."/>
            <person name="Lombard V."/>
            <person name="Lucas S."/>
            <person name="Lunden K."/>
            <person name="Morin E."/>
            <person name="Murat C."/>
            <person name="Park J."/>
            <person name="Raffaello T."/>
            <person name="Rouze P."/>
            <person name="Salamov A."/>
            <person name="Schmutz J."/>
            <person name="Solheim H."/>
            <person name="Stahlberg J."/>
            <person name="Velez H."/>
            <person name="de Vries R.P."/>
            <person name="Wiebenga A."/>
            <person name="Woodward S."/>
            <person name="Yakovlev I."/>
            <person name="Garbelotto M."/>
            <person name="Martin F."/>
            <person name="Grigoriev I.V."/>
            <person name="Stenlid J."/>
        </authorList>
    </citation>
    <scope>NUCLEOTIDE SEQUENCE [LARGE SCALE GENOMIC DNA]</scope>
    <source>
        <strain evidence="2 3">TC 32-1</strain>
    </source>
</reference>
<evidence type="ECO:0000313" key="3">
    <source>
        <dbReference type="Proteomes" id="UP000030671"/>
    </source>
</evidence>
<name>W4JYE6_HETIT</name>
<dbReference type="HOGENOM" id="CLU_1384329_0_0_1"/>
<feature type="region of interest" description="Disordered" evidence="1">
    <location>
        <begin position="53"/>
        <end position="91"/>
    </location>
</feature>
<protein>
    <submittedName>
        <fullName evidence="2">Uncharacterized protein</fullName>
    </submittedName>
</protein>
<sequence>MHGRPTVASSYIAACGALDGAHAGRGHLLAYRRAISRRAMRARFFIPRLDLLRSPRRNNNNNNNNNSDTCAEAGAKSRRRNSGDEATTTTTMHTPLCNLRFSGVSAGRRFAAWAARPDYDPGAVRPLCNVSPSSLHSRALDLMRVAVIAPYTHASSHLRALNRTSTRPTRALVHRALPLRPPLPTPPDTTRQSQEQQ</sequence>
<dbReference type="GeneID" id="20666273"/>